<dbReference type="AlphaFoldDB" id="A0AAR5PLF3"/>
<evidence type="ECO:0000313" key="3">
    <source>
        <dbReference type="EnsemblMetazoa" id="XP_019761606.1"/>
    </source>
</evidence>
<evidence type="ECO:0000256" key="1">
    <source>
        <dbReference type="SAM" id="MobiDB-lite"/>
    </source>
</evidence>
<dbReference type="GO" id="GO:0009225">
    <property type="term" value="P:nucleotide-sugar metabolic process"/>
    <property type="evidence" value="ECO:0007669"/>
    <property type="project" value="TreeGrafter"/>
</dbReference>
<sequence length="471" mass="52504">MLKVRLQVEKNPQRKGTVDESVVNNRRGRFIVLGSSGECLPVTRYPLKVQKSLSSASSSEDDFHSAKSSLDDGSEDDNYHKRYSIDLETAERRHTFAQRLREALKKEDAAGHSTSSSEEASYAVGISVAGSGVRDCDIKVKRGGSTGFALKEDSLGEEFLEISLNKERQWIDRFKTKQTALSKKESNKSSEYSFSTEYSSELEEVYEQFSHWLENPILETDKGNKKELDARDLAVVRFAGSLLKRTLSESFVGVPVPLTEACDSTSDNMINYSTKKHKIVLSAKSLSLELARQKHRLAAQLSLDCRSANRKNETNALDETNPITNNSRKAWFISCVTEAIIQTLEDIDFTACLPLDQQVSAIARTSANGSRAVTTGNWGCGSSRKGDVQLKVVIQWMAASVAGIPSLVYYTHKHQQLAKLDTVCRILIDRKWTVKDLAEATLRYSNHVLRGKELSGTLFEELIGMDRSIIT</sequence>
<protein>
    <recommendedName>
        <fullName evidence="2">PARG catalytic Macro domain-containing protein</fullName>
    </recommendedName>
</protein>
<dbReference type="GO" id="GO:0005737">
    <property type="term" value="C:cytoplasm"/>
    <property type="evidence" value="ECO:0007669"/>
    <property type="project" value="TreeGrafter"/>
</dbReference>
<reference evidence="3" key="2">
    <citation type="submission" date="2024-08" db="UniProtKB">
        <authorList>
            <consortium name="EnsemblMetazoa"/>
        </authorList>
    </citation>
    <scope>IDENTIFICATION</scope>
</reference>
<dbReference type="EnsemblMetazoa" id="XM_019906047.1">
    <property type="protein sequence ID" value="XP_019761606.1"/>
    <property type="gene ID" value="LOC109538689"/>
</dbReference>
<dbReference type="GO" id="GO:0004649">
    <property type="term" value="F:poly(ADP-ribose) glycohydrolase activity"/>
    <property type="evidence" value="ECO:0007669"/>
    <property type="project" value="InterPro"/>
</dbReference>
<reference evidence="4" key="1">
    <citation type="journal article" date="2013" name="Genome Biol.">
        <title>Draft genome of the mountain pine beetle, Dendroctonus ponderosae Hopkins, a major forest pest.</title>
        <authorList>
            <person name="Keeling C.I."/>
            <person name="Yuen M.M."/>
            <person name="Liao N.Y."/>
            <person name="Docking T.R."/>
            <person name="Chan S.K."/>
            <person name="Taylor G.A."/>
            <person name="Palmquist D.L."/>
            <person name="Jackman S.D."/>
            <person name="Nguyen A."/>
            <person name="Li M."/>
            <person name="Henderson H."/>
            <person name="Janes J.K."/>
            <person name="Zhao Y."/>
            <person name="Pandoh P."/>
            <person name="Moore R."/>
            <person name="Sperling F.A."/>
            <person name="Huber D.P."/>
            <person name="Birol I."/>
            <person name="Jones S.J."/>
            <person name="Bohlmann J."/>
        </authorList>
    </citation>
    <scope>NUCLEOTIDE SEQUENCE</scope>
</reference>
<dbReference type="PANTHER" id="PTHR12837">
    <property type="entry name" value="POLY ADP-RIBOSE GLYCOHYDROLASE"/>
    <property type="match status" value="1"/>
</dbReference>
<dbReference type="InterPro" id="IPR046372">
    <property type="entry name" value="PARG_cat_C"/>
</dbReference>
<organism evidence="3 4">
    <name type="scientific">Dendroctonus ponderosae</name>
    <name type="common">Mountain pine beetle</name>
    <dbReference type="NCBI Taxonomy" id="77166"/>
    <lineage>
        <taxon>Eukaryota</taxon>
        <taxon>Metazoa</taxon>
        <taxon>Ecdysozoa</taxon>
        <taxon>Arthropoda</taxon>
        <taxon>Hexapoda</taxon>
        <taxon>Insecta</taxon>
        <taxon>Pterygota</taxon>
        <taxon>Neoptera</taxon>
        <taxon>Endopterygota</taxon>
        <taxon>Coleoptera</taxon>
        <taxon>Polyphaga</taxon>
        <taxon>Cucujiformia</taxon>
        <taxon>Curculionidae</taxon>
        <taxon>Scolytinae</taxon>
        <taxon>Dendroctonus</taxon>
    </lineage>
</organism>
<keyword evidence="4" id="KW-1185">Reference proteome</keyword>
<proteinExistence type="predicted"/>
<feature type="domain" description="PARG catalytic Macro" evidence="2">
    <location>
        <begin position="369"/>
        <end position="418"/>
    </location>
</feature>
<dbReference type="GO" id="GO:0005634">
    <property type="term" value="C:nucleus"/>
    <property type="evidence" value="ECO:0007669"/>
    <property type="project" value="TreeGrafter"/>
</dbReference>
<dbReference type="PANTHER" id="PTHR12837:SF14">
    <property type="entry name" value="POLY(ADP-RIBOSE) GLYCOHYDROLASE"/>
    <property type="match status" value="1"/>
</dbReference>
<name>A0AAR5PLF3_DENPD</name>
<dbReference type="InterPro" id="IPR007724">
    <property type="entry name" value="Poly_GlycHdrlase"/>
</dbReference>
<dbReference type="Proteomes" id="UP000019118">
    <property type="component" value="Unassembled WGS sequence"/>
</dbReference>
<dbReference type="Pfam" id="PF05028">
    <property type="entry name" value="PARG_cat_C"/>
    <property type="match status" value="1"/>
</dbReference>
<dbReference type="GO" id="GO:0005975">
    <property type="term" value="P:carbohydrate metabolic process"/>
    <property type="evidence" value="ECO:0007669"/>
    <property type="project" value="InterPro"/>
</dbReference>
<dbReference type="GO" id="GO:1990966">
    <property type="term" value="P:ATP generation from poly-ADP-D-ribose"/>
    <property type="evidence" value="ECO:0007669"/>
    <property type="project" value="TreeGrafter"/>
</dbReference>
<evidence type="ECO:0000313" key="4">
    <source>
        <dbReference type="Proteomes" id="UP000019118"/>
    </source>
</evidence>
<accession>A0AAR5PLF3</accession>
<feature type="region of interest" description="Disordered" evidence="1">
    <location>
        <begin position="54"/>
        <end position="78"/>
    </location>
</feature>
<evidence type="ECO:0000259" key="2">
    <source>
        <dbReference type="Pfam" id="PF05028"/>
    </source>
</evidence>
<dbReference type="GO" id="GO:0006282">
    <property type="term" value="P:regulation of DNA repair"/>
    <property type="evidence" value="ECO:0007669"/>
    <property type="project" value="InterPro"/>
</dbReference>